<dbReference type="EMBL" id="GDHF01020040">
    <property type="protein sequence ID" value="JAI32274.1"/>
    <property type="molecule type" value="Transcribed_RNA"/>
</dbReference>
<proteinExistence type="predicted"/>
<sequence length="131" mass="14401">MSIRDEGVNFINAFKDCNTGALKDLHAVINQVQAVVKSSNDIIHLNSNVCKNGDLDDQADAKKSTPFVCFFKLLFKMMKLKGQIGKTITLSKELSSTPGNYGTCNKSALSDLVSLFTQFPTYVKTCSKLKN</sequence>
<organism evidence="1">
    <name type="scientific">Bactrocera latifrons</name>
    <name type="common">Malaysian fruit fly</name>
    <name type="synonym">Chaetodacus latifrons</name>
    <dbReference type="NCBI Taxonomy" id="174628"/>
    <lineage>
        <taxon>Eukaryota</taxon>
        <taxon>Metazoa</taxon>
        <taxon>Ecdysozoa</taxon>
        <taxon>Arthropoda</taxon>
        <taxon>Hexapoda</taxon>
        <taxon>Insecta</taxon>
        <taxon>Pterygota</taxon>
        <taxon>Neoptera</taxon>
        <taxon>Endopterygota</taxon>
        <taxon>Diptera</taxon>
        <taxon>Brachycera</taxon>
        <taxon>Muscomorpha</taxon>
        <taxon>Tephritoidea</taxon>
        <taxon>Tephritidae</taxon>
        <taxon>Bactrocera</taxon>
        <taxon>Bactrocera</taxon>
    </lineage>
</organism>
<gene>
    <name evidence="1" type="ORF">c0_g1_i1</name>
</gene>
<dbReference type="AlphaFoldDB" id="A0A0K8V046"/>
<name>A0A0K8V046_BACLA</name>
<dbReference type="OrthoDB" id="7972585at2759"/>
<reference evidence="1" key="1">
    <citation type="submission" date="2015-06" db="EMBL/GenBank/DDBJ databases">
        <authorList>
            <person name="Hoefler B.C."/>
            <person name="Straight P.D."/>
        </authorList>
    </citation>
    <scope>NUCLEOTIDE SEQUENCE</scope>
</reference>
<evidence type="ECO:0000313" key="1">
    <source>
        <dbReference type="EMBL" id="JAI32274.1"/>
    </source>
</evidence>
<protein>
    <submittedName>
        <fullName evidence="1">Uncharacterized protein</fullName>
    </submittedName>
</protein>
<accession>A0A0K8V046</accession>